<name>A0ABD3Y9L2_9GAMM</name>
<sequence length="208" mass="23648">MGVIKRNCPHCETKSIAFIAISAVRKHDTNIWLTSFKCNGCHGGYFVEIKSNSGVSPKDHQGDIESDRHFNTTREYPRKVETNIPEHLPNNINNFFSQAISSLRSENFDSSAMMSRKVLEVSVKNIHPESTGSLYRRIEALEAEGLITGALKEWAHIIREDGNESAHEEEPVTREFAEEILSFTELFLLYVFTMPGMVNERMPQSEEV</sequence>
<dbReference type="RefSeq" id="WP_050484140.1">
    <property type="nucleotide sequence ID" value="NZ_JJNZ01000030.1"/>
</dbReference>
<proteinExistence type="predicted"/>
<evidence type="ECO:0000259" key="1">
    <source>
        <dbReference type="Pfam" id="PF13643"/>
    </source>
</evidence>
<comment type="caution">
    <text evidence="2">The sequence shown here is derived from an EMBL/GenBank/DDBJ whole genome shotgun (WGS) entry which is preliminary data.</text>
</comment>
<evidence type="ECO:0000313" key="2">
    <source>
        <dbReference type="EMBL" id="KDC51031.1"/>
    </source>
</evidence>
<protein>
    <recommendedName>
        <fullName evidence="1">DUF4145 domain-containing protein</fullName>
    </recommendedName>
</protein>
<dbReference type="AlphaFoldDB" id="A0ABD3Y9L2"/>
<evidence type="ECO:0000313" key="3">
    <source>
        <dbReference type="Proteomes" id="UP000027154"/>
    </source>
</evidence>
<dbReference type="InterPro" id="IPR025285">
    <property type="entry name" value="DUF4145"/>
</dbReference>
<dbReference type="Pfam" id="PF13643">
    <property type="entry name" value="DUF4145"/>
    <property type="match status" value="1"/>
</dbReference>
<accession>A0ABD3Y9L2</accession>
<feature type="domain" description="DUF4145" evidence="1">
    <location>
        <begin position="101"/>
        <end position="185"/>
    </location>
</feature>
<dbReference type="EMBL" id="JJNZ01000030">
    <property type="protein sequence ID" value="KDC51031.1"/>
    <property type="molecule type" value="Genomic_DNA"/>
</dbReference>
<reference evidence="2 3" key="1">
    <citation type="submission" date="2014-04" db="EMBL/GenBank/DDBJ databases">
        <title>Pseudoalteromonas galatheae sp. nov., isolated from a deep-sea polychaete near Canal Concepcion, Chile.</title>
        <authorList>
            <person name="Machado H.R."/>
            <person name="Gram L."/>
            <person name="Vynne N.G."/>
        </authorList>
    </citation>
    <scope>NUCLEOTIDE SEQUENCE [LARGE SCALE GENOMIC DNA]</scope>
    <source>
        <strain evidence="2 3">KMM216</strain>
    </source>
</reference>
<gene>
    <name evidence="2" type="ORF">DC53_10855</name>
</gene>
<organism evidence="2 3">
    <name type="scientific">Pseudoalteromonas fuliginea</name>
    <dbReference type="NCBI Taxonomy" id="1872678"/>
    <lineage>
        <taxon>Bacteria</taxon>
        <taxon>Pseudomonadati</taxon>
        <taxon>Pseudomonadota</taxon>
        <taxon>Gammaproteobacteria</taxon>
        <taxon>Alteromonadales</taxon>
        <taxon>Pseudoalteromonadaceae</taxon>
        <taxon>Pseudoalteromonas</taxon>
    </lineage>
</organism>
<dbReference type="Proteomes" id="UP000027154">
    <property type="component" value="Unassembled WGS sequence"/>
</dbReference>